<dbReference type="SUPFAM" id="SSF52540">
    <property type="entry name" value="P-loop containing nucleoside triphosphate hydrolases"/>
    <property type="match status" value="1"/>
</dbReference>
<accession>A0ABV6Y258</accession>
<dbReference type="PANTHER" id="PTHR37816:SF3">
    <property type="entry name" value="MODULATES DNA TOPOLOGY"/>
    <property type="match status" value="1"/>
</dbReference>
<dbReference type="PANTHER" id="PTHR37816">
    <property type="entry name" value="YALI0E33011P"/>
    <property type="match status" value="1"/>
</dbReference>
<dbReference type="Proteomes" id="UP001593940">
    <property type="component" value="Unassembled WGS sequence"/>
</dbReference>
<evidence type="ECO:0000313" key="1">
    <source>
        <dbReference type="EMBL" id="MFC1455349.1"/>
    </source>
</evidence>
<organism evidence="1 2">
    <name type="scientific">Microvirga arabica</name>
    <dbReference type="NCBI Taxonomy" id="1128671"/>
    <lineage>
        <taxon>Bacteria</taxon>
        <taxon>Pseudomonadati</taxon>
        <taxon>Pseudomonadota</taxon>
        <taxon>Alphaproteobacteria</taxon>
        <taxon>Hyphomicrobiales</taxon>
        <taxon>Methylobacteriaceae</taxon>
        <taxon>Microvirga</taxon>
    </lineage>
</organism>
<dbReference type="Gene3D" id="3.40.50.300">
    <property type="entry name" value="P-loop containing nucleotide triphosphate hydrolases"/>
    <property type="match status" value="1"/>
</dbReference>
<dbReference type="InterPro" id="IPR027417">
    <property type="entry name" value="P-loop_NTPase"/>
</dbReference>
<dbReference type="InterPro" id="IPR052922">
    <property type="entry name" value="Cytidylate_Kinase-2"/>
</dbReference>
<name>A0ABV6Y258_9HYPH</name>
<keyword evidence="2" id="KW-1185">Reference proteome</keyword>
<proteinExistence type="predicted"/>
<sequence length="176" mass="20256">MQRILVIGSPDAGKSTLARSLSDQLGLPLIHLDREHWSAGWISLPNDVWAARVAELAARPSWIIDGNYANTLHIRLDRATTVIWLDLPRWLCMARIIKRVLAYRGRVRPDMAEECPERLNLEFLRYTWTFSKHSRPKNKALLKKLRSDQKVVVLRTPREVADFLSRDYQCVLAASA</sequence>
<dbReference type="RefSeq" id="WP_377028607.1">
    <property type="nucleotide sequence ID" value="NZ_JBHOMY010000002.1"/>
</dbReference>
<dbReference type="EMBL" id="JBHOMY010000002">
    <property type="protein sequence ID" value="MFC1455349.1"/>
    <property type="molecule type" value="Genomic_DNA"/>
</dbReference>
<protein>
    <recommendedName>
        <fullName evidence="3">AAA family ATPase</fullName>
    </recommendedName>
</protein>
<comment type="caution">
    <text evidence="1">The sequence shown here is derived from an EMBL/GenBank/DDBJ whole genome shotgun (WGS) entry which is preliminary data.</text>
</comment>
<reference evidence="1 2" key="1">
    <citation type="submission" date="2024-09" db="EMBL/GenBank/DDBJ databases">
        <title>Nodulacao em especies de Leguminosae Basais da Amazonia e Caracterizacao dos Rizobios e Bacterias Associadas aos Nodulos.</title>
        <authorList>
            <person name="Jambeiro I.C.A."/>
            <person name="Lopes I.S."/>
            <person name="Aguiar E.R.G.R."/>
            <person name="Santos A.F.J."/>
            <person name="Dos Santos J.M.F."/>
            <person name="Gross E."/>
        </authorList>
    </citation>
    <scope>NUCLEOTIDE SEQUENCE [LARGE SCALE GENOMIC DNA]</scope>
    <source>
        <strain evidence="1 2">BRUESC1165</strain>
    </source>
</reference>
<gene>
    <name evidence="1" type="ORF">ACETIH_01030</name>
</gene>
<evidence type="ECO:0008006" key="3">
    <source>
        <dbReference type="Google" id="ProtNLM"/>
    </source>
</evidence>
<evidence type="ECO:0000313" key="2">
    <source>
        <dbReference type="Proteomes" id="UP001593940"/>
    </source>
</evidence>